<reference evidence="1" key="1">
    <citation type="submission" date="2014-11" db="EMBL/GenBank/DDBJ databases">
        <authorList>
            <person name="Amaro Gonzalez C."/>
        </authorList>
    </citation>
    <scope>NUCLEOTIDE SEQUENCE</scope>
</reference>
<name>A0A0E9TP98_ANGAN</name>
<accession>A0A0E9TP98</accession>
<reference evidence="1" key="2">
    <citation type="journal article" date="2015" name="Fish Shellfish Immunol.">
        <title>Early steps in the European eel (Anguilla anguilla)-Vibrio vulnificus interaction in the gills: Role of the RtxA13 toxin.</title>
        <authorList>
            <person name="Callol A."/>
            <person name="Pajuelo D."/>
            <person name="Ebbesson L."/>
            <person name="Teles M."/>
            <person name="MacKenzie S."/>
            <person name="Amaro C."/>
        </authorList>
    </citation>
    <scope>NUCLEOTIDE SEQUENCE</scope>
</reference>
<sequence>MIGYVCIVIDDAGE</sequence>
<organism evidence="1">
    <name type="scientific">Anguilla anguilla</name>
    <name type="common">European freshwater eel</name>
    <name type="synonym">Muraena anguilla</name>
    <dbReference type="NCBI Taxonomy" id="7936"/>
    <lineage>
        <taxon>Eukaryota</taxon>
        <taxon>Metazoa</taxon>
        <taxon>Chordata</taxon>
        <taxon>Craniata</taxon>
        <taxon>Vertebrata</taxon>
        <taxon>Euteleostomi</taxon>
        <taxon>Actinopterygii</taxon>
        <taxon>Neopterygii</taxon>
        <taxon>Teleostei</taxon>
        <taxon>Anguilliformes</taxon>
        <taxon>Anguillidae</taxon>
        <taxon>Anguilla</taxon>
    </lineage>
</organism>
<evidence type="ECO:0000313" key="1">
    <source>
        <dbReference type="EMBL" id="JAH54553.1"/>
    </source>
</evidence>
<protein>
    <submittedName>
        <fullName evidence="1">Uncharacterized protein</fullName>
    </submittedName>
</protein>
<dbReference type="EMBL" id="GBXM01054024">
    <property type="protein sequence ID" value="JAH54553.1"/>
    <property type="molecule type" value="Transcribed_RNA"/>
</dbReference>
<proteinExistence type="predicted"/>